<gene>
    <name evidence="1" type="ORF">MENTE1834_LOCUS25185</name>
</gene>
<protein>
    <submittedName>
        <fullName evidence="1">Uncharacterized protein</fullName>
    </submittedName>
</protein>
<keyword evidence="2" id="KW-1185">Reference proteome</keyword>
<evidence type="ECO:0000313" key="1">
    <source>
        <dbReference type="EMBL" id="CAK5078143.1"/>
    </source>
</evidence>
<sequence>MGGLVYNKKVAKLIKNLEMANPGVNIKKIFPKLTQKRDEEMTRQEKQNLRRKLQKTVKAFGKKGLNINGLI</sequence>
<dbReference type="EMBL" id="CAVMJV010000035">
    <property type="protein sequence ID" value="CAK5078143.1"/>
    <property type="molecule type" value="Genomic_DNA"/>
</dbReference>
<accession>A0ACB0ZIH8</accession>
<dbReference type="Proteomes" id="UP001497535">
    <property type="component" value="Unassembled WGS sequence"/>
</dbReference>
<name>A0ACB0ZIH8_MELEN</name>
<proteinExistence type="predicted"/>
<reference evidence="1" key="1">
    <citation type="submission" date="2023-11" db="EMBL/GenBank/DDBJ databases">
        <authorList>
            <person name="Poullet M."/>
        </authorList>
    </citation>
    <scope>NUCLEOTIDE SEQUENCE</scope>
    <source>
        <strain evidence="1">E1834</strain>
    </source>
</reference>
<evidence type="ECO:0000313" key="2">
    <source>
        <dbReference type="Proteomes" id="UP001497535"/>
    </source>
</evidence>
<comment type="caution">
    <text evidence="1">The sequence shown here is derived from an EMBL/GenBank/DDBJ whole genome shotgun (WGS) entry which is preliminary data.</text>
</comment>
<organism evidence="1 2">
    <name type="scientific">Meloidogyne enterolobii</name>
    <name type="common">Root-knot nematode worm</name>
    <name type="synonym">Meloidogyne mayaguensis</name>
    <dbReference type="NCBI Taxonomy" id="390850"/>
    <lineage>
        <taxon>Eukaryota</taxon>
        <taxon>Metazoa</taxon>
        <taxon>Ecdysozoa</taxon>
        <taxon>Nematoda</taxon>
        <taxon>Chromadorea</taxon>
        <taxon>Rhabditida</taxon>
        <taxon>Tylenchina</taxon>
        <taxon>Tylenchomorpha</taxon>
        <taxon>Tylenchoidea</taxon>
        <taxon>Meloidogynidae</taxon>
        <taxon>Meloidogyninae</taxon>
        <taxon>Meloidogyne</taxon>
    </lineage>
</organism>